<keyword evidence="3 7" id="KW-1133">Transmembrane helix</keyword>
<dbReference type="Proteomes" id="UP001194746">
    <property type="component" value="Unassembled WGS sequence"/>
</dbReference>
<dbReference type="PANTHER" id="PTHR33048:SF47">
    <property type="entry name" value="INTEGRAL MEMBRANE PROTEIN-RELATED"/>
    <property type="match status" value="1"/>
</dbReference>
<dbReference type="EMBL" id="VCAU01000010">
    <property type="protein sequence ID" value="KAF9892862.1"/>
    <property type="molecule type" value="Genomic_DNA"/>
</dbReference>
<feature type="transmembrane region" description="Helical" evidence="7">
    <location>
        <begin position="12"/>
        <end position="36"/>
    </location>
</feature>
<accession>A0AAD4CW83</accession>
<dbReference type="GO" id="GO:0016020">
    <property type="term" value="C:membrane"/>
    <property type="evidence" value="ECO:0007669"/>
    <property type="project" value="UniProtKB-SubCell"/>
</dbReference>
<evidence type="ECO:0000256" key="7">
    <source>
        <dbReference type="SAM" id="Phobius"/>
    </source>
</evidence>
<dbReference type="PANTHER" id="PTHR33048">
    <property type="entry name" value="PTH11-LIKE INTEGRAL MEMBRANE PROTEIN (AFU_ORTHOLOGUE AFUA_5G11245)"/>
    <property type="match status" value="1"/>
</dbReference>
<comment type="similarity">
    <text evidence="5">Belongs to the SAT4 family.</text>
</comment>
<feature type="compositionally biased region" description="Polar residues" evidence="6">
    <location>
        <begin position="246"/>
        <end position="267"/>
    </location>
</feature>
<organism evidence="9 10">
    <name type="scientific">Aspergillus nanangensis</name>
    <dbReference type="NCBI Taxonomy" id="2582783"/>
    <lineage>
        <taxon>Eukaryota</taxon>
        <taxon>Fungi</taxon>
        <taxon>Dikarya</taxon>
        <taxon>Ascomycota</taxon>
        <taxon>Pezizomycotina</taxon>
        <taxon>Eurotiomycetes</taxon>
        <taxon>Eurotiomycetidae</taxon>
        <taxon>Eurotiales</taxon>
        <taxon>Aspergillaceae</taxon>
        <taxon>Aspergillus</taxon>
        <taxon>Aspergillus subgen. Circumdati</taxon>
    </lineage>
</organism>
<comment type="subcellular location">
    <subcellularLocation>
        <location evidence="1">Membrane</location>
        <topology evidence="1">Multi-pass membrane protein</topology>
    </subcellularLocation>
</comment>
<evidence type="ECO:0000256" key="1">
    <source>
        <dbReference type="ARBA" id="ARBA00004141"/>
    </source>
</evidence>
<evidence type="ECO:0000256" key="3">
    <source>
        <dbReference type="ARBA" id="ARBA00022989"/>
    </source>
</evidence>
<feature type="domain" description="Rhodopsin" evidence="8">
    <location>
        <begin position="5"/>
        <end position="232"/>
    </location>
</feature>
<dbReference type="AlphaFoldDB" id="A0AAD4CW83"/>
<feature type="transmembrane region" description="Helical" evidence="7">
    <location>
        <begin position="170"/>
        <end position="193"/>
    </location>
</feature>
<evidence type="ECO:0000256" key="2">
    <source>
        <dbReference type="ARBA" id="ARBA00022692"/>
    </source>
</evidence>
<evidence type="ECO:0000313" key="9">
    <source>
        <dbReference type="EMBL" id="KAF9892862.1"/>
    </source>
</evidence>
<dbReference type="InterPro" id="IPR052337">
    <property type="entry name" value="SAT4-like"/>
</dbReference>
<dbReference type="InterPro" id="IPR049326">
    <property type="entry name" value="Rhodopsin_dom_fungi"/>
</dbReference>
<reference evidence="9" key="2">
    <citation type="submission" date="2020-02" db="EMBL/GenBank/DDBJ databases">
        <authorList>
            <person name="Gilchrist C.L.M."/>
            <person name="Chooi Y.-H."/>
        </authorList>
    </citation>
    <scope>NUCLEOTIDE SEQUENCE</scope>
    <source>
        <strain evidence="9">MST-FP2251</strain>
    </source>
</reference>
<proteinExistence type="inferred from homology"/>
<feature type="region of interest" description="Disordered" evidence="6">
    <location>
        <begin position="240"/>
        <end position="277"/>
    </location>
</feature>
<evidence type="ECO:0000256" key="5">
    <source>
        <dbReference type="ARBA" id="ARBA00038359"/>
    </source>
</evidence>
<feature type="transmembrane region" description="Helical" evidence="7">
    <location>
        <begin position="56"/>
        <end position="77"/>
    </location>
</feature>
<evidence type="ECO:0000259" key="8">
    <source>
        <dbReference type="Pfam" id="PF20684"/>
    </source>
</evidence>
<feature type="transmembrane region" description="Helical" evidence="7">
    <location>
        <begin position="140"/>
        <end position="158"/>
    </location>
</feature>
<keyword evidence="4 7" id="KW-0472">Membrane</keyword>
<evidence type="ECO:0000313" key="10">
    <source>
        <dbReference type="Proteomes" id="UP001194746"/>
    </source>
</evidence>
<comment type="caution">
    <text evidence="9">The sequence shown here is derived from an EMBL/GenBank/DDBJ whole genome shotgun (WGS) entry which is preliminary data.</text>
</comment>
<protein>
    <recommendedName>
        <fullName evidence="8">Rhodopsin domain-containing protein</fullName>
    </recommendedName>
</protein>
<keyword evidence="2 7" id="KW-0812">Transmembrane</keyword>
<sequence>MSHVGCWWDDYTIVVSLALNWVMAILRWVQVLRFGFGRHINFISVEEAHNFQKSFLAVQVVYFANACLTKASLLLLYHRIFSVVRRFRWVLWFAGFLIVSWFIACTTTAIAGCSPVSYFWDKNQPGSCIDEINFFRWNGVGNAFLDILVLCIPFPMLWKIKTNRRQKWLLSGIFMLGSFVCIVSVIRVTSFIVQDRQDPTYTTIDTAAWSSIEQSIGIICACLPTLRPFFRRLSGTCPTDLAGPNPNKSEGSDAQSPRTASPQSRWSSGRVGDEDPELGHSYMYPIITLPTGSSINTPPGEEDVPLHTLRGMEMEGHAPPNHVQSQI</sequence>
<keyword evidence="10" id="KW-1185">Reference proteome</keyword>
<feature type="transmembrane region" description="Helical" evidence="7">
    <location>
        <begin position="89"/>
        <end position="120"/>
    </location>
</feature>
<reference evidence="9" key="1">
    <citation type="journal article" date="2019" name="Beilstein J. Org. Chem.">
        <title>Nanangenines: drimane sesquiterpenoids as the dominant metabolite cohort of a novel Australian fungus, Aspergillus nanangensis.</title>
        <authorList>
            <person name="Lacey H.J."/>
            <person name="Gilchrist C.L.M."/>
            <person name="Crombie A."/>
            <person name="Kalaitzis J.A."/>
            <person name="Vuong D."/>
            <person name="Rutledge P.J."/>
            <person name="Turner P."/>
            <person name="Pitt J.I."/>
            <person name="Lacey E."/>
            <person name="Chooi Y.H."/>
            <person name="Piggott A.M."/>
        </authorList>
    </citation>
    <scope>NUCLEOTIDE SEQUENCE</scope>
    <source>
        <strain evidence="9">MST-FP2251</strain>
    </source>
</reference>
<evidence type="ECO:0000256" key="6">
    <source>
        <dbReference type="SAM" id="MobiDB-lite"/>
    </source>
</evidence>
<evidence type="ECO:0000256" key="4">
    <source>
        <dbReference type="ARBA" id="ARBA00023136"/>
    </source>
</evidence>
<dbReference type="Pfam" id="PF20684">
    <property type="entry name" value="Fung_rhodopsin"/>
    <property type="match status" value="1"/>
</dbReference>
<name>A0AAD4CW83_ASPNN</name>
<gene>
    <name evidence="9" type="ORF">FE257_000451</name>
</gene>